<dbReference type="Proteomes" id="UP001153069">
    <property type="component" value="Unassembled WGS sequence"/>
</dbReference>
<feature type="compositionally biased region" description="Basic and acidic residues" evidence="1">
    <location>
        <begin position="19"/>
        <end position="28"/>
    </location>
</feature>
<proteinExistence type="predicted"/>
<keyword evidence="3" id="KW-1185">Reference proteome</keyword>
<name>A0A9N8H7D1_9STRA</name>
<comment type="caution">
    <text evidence="2">The sequence shown here is derived from an EMBL/GenBank/DDBJ whole genome shotgun (WGS) entry which is preliminary data.</text>
</comment>
<evidence type="ECO:0000256" key="1">
    <source>
        <dbReference type="SAM" id="MobiDB-lite"/>
    </source>
</evidence>
<accession>A0A9N8H7D1</accession>
<dbReference type="PANTHER" id="PTHR28127:SF1">
    <property type="entry name" value="RIBOSOME ASSEMBLY PROTEIN 3"/>
    <property type="match status" value="1"/>
</dbReference>
<dbReference type="AlphaFoldDB" id="A0A9N8H7D1"/>
<dbReference type="PANTHER" id="PTHR28127">
    <property type="entry name" value="RIBOSOME ASSEMBLY PROTEIN 3"/>
    <property type="match status" value="1"/>
</dbReference>
<dbReference type="OrthoDB" id="45580at2759"/>
<dbReference type="InterPro" id="IPR051898">
    <property type="entry name" value="Ribosome_Assembly_3"/>
</dbReference>
<sequence>MVDRVDRAISKAMELVRSFSERDPHDHSPTNPWKDPQEMLEKLDRARENILTAQQEAKQPANVEEIDRPDDNDFRAAYMDMITDSFGDVLEGMRTSGDEELDVDVLVDCLQSGMDLMSSEDVELFMMDDDEDIEEDNTPTPHEKRRLQLGIPSEC</sequence>
<dbReference type="GO" id="GO:0000027">
    <property type="term" value="P:ribosomal large subunit assembly"/>
    <property type="evidence" value="ECO:0007669"/>
    <property type="project" value="TreeGrafter"/>
</dbReference>
<gene>
    <name evidence="2" type="ORF">SEMRO_125_G060230.1</name>
</gene>
<dbReference type="GO" id="GO:0030687">
    <property type="term" value="C:preribosome, large subunit precursor"/>
    <property type="evidence" value="ECO:0007669"/>
    <property type="project" value="TreeGrafter"/>
</dbReference>
<organism evidence="2 3">
    <name type="scientific">Seminavis robusta</name>
    <dbReference type="NCBI Taxonomy" id="568900"/>
    <lineage>
        <taxon>Eukaryota</taxon>
        <taxon>Sar</taxon>
        <taxon>Stramenopiles</taxon>
        <taxon>Ochrophyta</taxon>
        <taxon>Bacillariophyta</taxon>
        <taxon>Bacillariophyceae</taxon>
        <taxon>Bacillariophycidae</taxon>
        <taxon>Naviculales</taxon>
        <taxon>Naviculaceae</taxon>
        <taxon>Seminavis</taxon>
    </lineage>
</organism>
<protein>
    <submittedName>
        <fullName evidence="2">Uncharacterized protein</fullName>
    </submittedName>
</protein>
<reference evidence="2" key="1">
    <citation type="submission" date="2020-06" db="EMBL/GenBank/DDBJ databases">
        <authorList>
            <consortium name="Plant Systems Biology data submission"/>
        </authorList>
    </citation>
    <scope>NUCLEOTIDE SEQUENCE</scope>
    <source>
        <strain evidence="2">D6</strain>
    </source>
</reference>
<dbReference type="EMBL" id="CAICTM010000124">
    <property type="protein sequence ID" value="CAB9502030.1"/>
    <property type="molecule type" value="Genomic_DNA"/>
</dbReference>
<feature type="region of interest" description="Disordered" evidence="1">
    <location>
        <begin position="17"/>
        <end position="36"/>
    </location>
</feature>
<feature type="region of interest" description="Disordered" evidence="1">
    <location>
        <begin position="132"/>
        <end position="155"/>
    </location>
</feature>
<evidence type="ECO:0000313" key="3">
    <source>
        <dbReference type="Proteomes" id="UP001153069"/>
    </source>
</evidence>
<evidence type="ECO:0000313" key="2">
    <source>
        <dbReference type="EMBL" id="CAB9502030.1"/>
    </source>
</evidence>